<proteinExistence type="predicted"/>
<accession>A0ABV8SEA3</accession>
<keyword evidence="3" id="KW-1185">Reference proteome</keyword>
<protein>
    <submittedName>
        <fullName evidence="2">S-layer homology domain-containing protein</fullName>
    </submittedName>
</protein>
<dbReference type="Proteomes" id="UP001595755">
    <property type="component" value="Unassembled WGS sequence"/>
</dbReference>
<evidence type="ECO:0000313" key="2">
    <source>
        <dbReference type="EMBL" id="MFC4305282.1"/>
    </source>
</evidence>
<sequence>MNKTDWFYEAVPDSADKDNISTWATDSMKWAVGKGLISGKGKGMLDPSGKVTRAEIAAVLMRFLQQ</sequence>
<gene>
    <name evidence="2" type="ORF">ACFO1S_17765</name>
</gene>
<dbReference type="Pfam" id="PF00395">
    <property type="entry name" value="SLH"/>
    <property type="match status" value="1"/>
</dbReference>
<evidence type="ECO:0000313" key="3">
    <source>
        <dbReference type="Proteomes" id="UP001595755"/>
    </source>
</evidence>
<comment type="caution">
    <text evidence="2">The sequence shown here is derived from an EMBL/GenBank/DDBJ whole genome shotgun (WGS) entry which is preliminary data.</text>
</comment>
<dbReference type="EMBL" id="JBHSED010000036">
    <property type="protein sequence ID" value="MFC4305282.1"/>
    <property type="molecule type" value="Genomic_DNA"/>
</dbReference>
<organism evidence="2 3">
    <name type="scientific">Cohnella boryungensis</name>
    <dbReference type="NCBI Taxonomy" id="768479"/>
    <lineage>
        <taxon>Bacteria</taxon>
        <taxon>Bacillati</taxon>
        <taxon>Bacillota</taxon>
        <taxon>Bacilli</taxon>
        <taxon>Bacillales</taxon>
        <taxon>Paenibacillaceae</taxon>
        <taxon>Cohnella</taxon>
    </lineage>
</organism>
<dbReference type="InterPro" id="IPR001119">
    <property type="entry name" value="SLH_dom"/>
</dbReference>
<feature type="domain" description="SLH" evidence="1">
    <location>
        <begin position="11"/>
        <end position="66"/>
    </location>
</feature>
<evidence type="ECO:0000259" key="1">
    <source>
        <dbReference type="PROSITE" id="PS51272"/>
    </source>
</evidence>
<dbReference type="PROSITE" id="PS51272">
    <property type="entry name" value="SLH"/>
    <property type="match status" value="1"/>
</dbReference>
<name>A0ABV8SEA3_9BACL</name>
<reference evidence="3" key="1">
    <citation type="journal article" date="2019" name="Int. J. Syst. Evol. Microbiol.">
        <title>The Global Catalogue of Microorganisms (GCM) 10K type strain sequencing project: providing services to taxonomists for standard genome sequencing and annotation.</title>
        <authorList>
            <consortium name="The Broad Institute Genomics Platform"/>
            <consortium name="The Broad Institute Genome Sequencing Center for Infectious Disease"/>
            <person name="Wu L."/>
            <person name="Ma J."/>
        </authorList>
    </citation>
    <scope>NUCLEOTIDE SEQUENCE [LARGE SCALE GENOMIC DNA]</scope>
    <source>
        <strain evidence="3">CGMCC 4.1641</strain>
    </source>
</reference>